<protein>
    <submittedName>
        <fullName evidence="2">Uncharacterized protein</fullName>
    </submittedName>
</protein>
<dbReference type="Proteomes" id="UP000313359">
    <property type="component" value="Unassembled WGS sequence"/>
</dbReference>
<reference evidence="2" key="1">
    <citation type="journal article" date="2018" name="Genome Biol. Evol.">
        <title>Genomics and development of Lentinus tigrinus, a white-rot wood-decaying mushroom with dimorphic fruiting bodies.</title>
        <authorList>
            <person name="Wu B."/>
            <person name="Xu Z."/>
            <person name="Knudson A."/>
            <person name="Carlson A."/>
            <person name="Chen N."/>
            <person name="Kovaka S."/>
            <person name="LaButti K."/>
            <person name="Lipzen A."/>
            <person name="Pennachio C."/>
            <person name="Riley R."/>
            <person name="Schakwitz W."/>
            <person name="Umezawa K."/>
            <person name="Ohm R.A."/>
            <person name="Grigoriev I.V."/>
            <person name="Nagy L.G."/>
            <person name="Gibbons J."/>
            <person name="Hibbett D."/>
        </authorList>
    </citation>
    <scope>NUCLEOTIDE SEQUENCE [LARGE SCALE GENOMIC DNA]</scope>
    <source>
        <strain evidence="2">ALCF2SS1-6</strain>
    </source>
</reference>
<sequence length="183" mass="20360">MTNTLATTPDSLSKNYEPDAAVFHTQTTKKKAPSDKKSEAYSRGTRPSTPRRHPLFLGTIPMTNGLNGMAWKSLKVDQVPVERLAGRARGRNLRFRQDIGIPEVGLNESAPRRTSRRTGRGKEAEVQVEGQGELVPRRSSRNLGRRKEAEIPVETEPGLSRKSQRTRVSKAGVSTQDSKKTKR</sequence>
<accession>A0A5C2SAK3</accession>
<dbReference type="AlphaFoldDB" id="A0A5C2SAK3"/>
<keyword evidence="3" id="KW-1185">Reference proteome</keyword>
<proteinExistence type="predicted"/>
<gene>
    <name evidence="2" type="ORF">L227DRAFT_109114</name>
</gene>
<evidence type="ECO:0000313" key="2">
    <source>
        <dbReference type="EMBL" id="RPD60179.1"/>
    </source>
</evidence>
<dbReference type="EMBL" id="ML122267">
    <property type="protein sequence ID" value="RPD60179.1"/>
    <property type="molecule type" value="Genomic_DNA"/>
</dbReference>
<name>A0A5C2SAK3_9APHY</name>
<feature type="region of interest" description="Disordered" evidence="1">
    <location>
        <begin position="105"/>
        <end position="183"/>
    </location>
</feature>
<evidence type="ECO:0000313" key="3">
    <source>
        <dbReference type="Proteomes" id="UP000313359"/>
    </source>
</evidence>
<feature type="compositionally biased region" description="Polar residues" evidence="1">
    <location>
        <begin position="1"/>
        <end position="14"/>
    </location>
</feature>
<organism evidence="2 3">
    <name type="scientific">Lentinus tigrinus ALCF2SS1-6</name>
    <dbReference type="NCBI Taxonomy" id="1328759"/>
    <lineage>
        <taxon>Eukaryota</taxon>
        <taxon>Fungi</taxon>
        <taxon>Dikarya</taxon>
        <taxon>Basidiomycota</taxon>
        <taxon>Agaricomycotina</taxon>
        <taxon>Agaricomycetes</taxon>
        <taxon>Polyporales</taxon>
        <taxon>Polyporaceae</taxon>
        <taxon>Lentinus</taxon>
    </lineage>
</organism>
<feature type="region of interest" description="Disordered" evidence="1">
    <location>
        <begin position="1"/>
        <end position="53"/>
    </location>
</feature>
<evidence type="ECO:0000256" key="1">
    <source>
        <dbReference type="SAM" id="MobiDB-lite"/>
    </source>
</evidence>